<dbReference type="PRINTS" id="PR00301">
    <property type="entry name" value="HEATSHOCK70"/>
</dbReference>
<keyword evidence="4 7" id="KW-0067">ATP-binding</keyword>
<evidence type="ECO:0000256" key="3">
    <source>
        <dbReference type="ARBA" id="ARBA00022741"/>
    </source>
</evidence>
<keyword evidence="11" id="KW-1185">Reference proteome</keyword>
<proteinExistence type="inferred from homology"/>
<dbReference type="GO" id="GO:0005524">
    <property type="term" value="F:ATP binding"/>
    <property type="evidence" value="ECO:0007669"/>
    <property type="project" value="UniProtKB-KW"/>
</dbReference>
<evidence type="ECO:0000313" key="11">
    <source>
        <dbReference type="Proteomes" id="UP000290482"/>
    </source>
</evidence>
<gene>
    <name evidence="10" type="primary">dnaK</name>
    <name evidence="10" type="ORF">NCTC10112_00337</name>
</gene>
<dbReference type="Proteomes" id="UP000290482">
    <property type="component" value="Chromosome"/>
</dbReference>
<feature type="compositionally biased region" description="Basic and acidic residues" evidence="9">
    <location>
        <begin position="628"/>
        <end position="645"/>
    </location>
</feature>
<dbReference type="Gene3D" id="3.30.420.40">
    <property type="match status" value="2"/>
</dbReference>
<dbReference type="CDD" id="cd10234">
    <property type="entry name" value="ASKHA_NBD_HSP70_DnaK-like"/>
    <property type="match status" value="1"/>
</dbReference>
<dbReference type="Gene3D" id="2.60.34.10">
    <property type="entry name" value="Substrate Binding Domain Of DNAk, Chain A, domain 1"/>
    <property type="match status" value="1"/>
</dbReference>
<dbReference type="InterPro" id="IPR013126">
    <property type="entry name" value="Hsp_70_fam"/>
</dbReference>
<protein>
    <submittedName>
        <fullName evidence="10">Chaperone protein DnaK</fullName>
    </submittedName>
</protein>
<dbReference type="SUPFAM" id="SSF53067">
    <property type="entry name" value="Actin-like ATPase domain"/>
    <property type="match status" value="2"/>
</dbReference>
<evidence type="ECO:0000256" key="4">
    <source>
        <dbReference type="ARBA" id="ARBA00022840"/>
    </source>
</evidence>
<dbReference type="InterPro" id="IPR018181">
    <property type="entry name" value="Heat_shock_70_CS"/>
</dbReference>
<dbReference type="PROSITE" id="PS00297">
    <property type="entry name" value="HSP70_1"/>
    <property type="match status" value="1"/>
</dbReference>
<dbReference type="FunFam" id="3.90.640.10:FF:000003">
    <property type="entry name" value="Molecular chaperone DnaK"/>
    <property type="match status" value="1"/>
</dbReference>
<evidence type="ECO:0000256" key="6">
    <source>
        <dbReference type="ARBA" id="ARBA00023186"/>
    </source>
</evidence>
<feature type="compositionally biased region" description="Basic and acidic residues" evidence="9">
    <location>
        <begin position="582"/>
        <end position="619"/>
    </location>
</feature>
<evidence type="ECO:0000256" key="5">
    <source>
        <dbReference type="ARBA" id="ARBA00023016"/>
    </source>
</evidence>
<dbReference type="FunFam" id="2.60.34.10:FF:000014">
    <property type="entry name" value="Chaperone protein DnaK HSP70"/>
    <property type="match status" value="1"/>
</dbReference>
<dbReference type="PANTHER" id="PTHR19375">
    <property type="entry name" value="HEAT SHOCK PROTEIN 70KDA"/>
    <property type="match status" value="1"/>
</dbReference>
<evidence type="ECO:0000256" key="7">
    <source>
        <dbReference type="RuleBase" id="RU003322"/>
    </source>
</evidence>
<evidence type="ECO:0000256" key="2">
    <source>
        <dbReference type="ARBA" id="ARBA00022553"/>
    </source>
</evidence>
<dbReference type="AlphaFoldDB" id="A0A448ZWK7"/>
<dbReference type="EMBL" id="LR214940">
    <property type="protein sequence ID" value="VEU55639.1"/>
    <property type="molecule type" value="Genomic_DNA"/>
</dbReference>
<evidence type="ECO:0000256" key="8">
    <source>
        <dbReference type="SAM" id="Coils"/>
    </source>
</evidence>
<organism evidence="10 11">
    <name type="scientific">Metamycoplasma orale</name>
    <name type="common">Mycoplasma orale</name>
    <dbReference type="NCBI Taxonomy" id="2121"/>
    <lineage>
        <taxon>Bacteria</taxon>
        <taxon>Bacillati</taxon>
        <taxon>Mycoplasmatota</taxon>
        <taxon>Mycoplasmoidales</taxon>
        <taxon>Metamycoplasmataceae</taxon>
        <taxon>Metamycoplasma</taxon>
    </lineage>
</organism>
<dbReference type="RefSeq" id="WP_022935985.1">
    <property type="nucleotide sequence ID" value="NZ_LR214940.1"/>
</dbReference>
<dbReference type="Gene3D" id="3.90.640.10">
    <property type="entry name" value="Actin, Chain A, domain 4"/>
    <property type="match status" value="1"/>
</dbReference>
<dbReference type="KEGG" id="mob:NCTC10112_00337"/>
<dbReference type="GO" id="GO:0140662">
    <property type="term" value="F:ATP-dependent protein folding chaperone"/>
    <property type="evidence" value="ECO:0007669"/>
    <property type="project" value="InterPro"/>
</dbReference>
<keyword evidence="2" id="KW-0597">Phosphoprotein</keyword>
<comment type="similarity">
    <text evidence="1 7">Belongs to the heat shock protein 70 family.</text>
</comment>
<dbReference type="SUPFAM" id="SSF100934">
    <property type="entry name" value="Heat shock protein 70kD (HSP70), C-terminal subdomain"/>
    <property type="match status" value="1"/>
</dbReference>
<keyword evidence="6" id="KW-0143">Chaperone</keyword>
<feature type="region of interest" description="Disordered" evidence="9">
    <location>
        <begin position="582"/>
        <end position="657"/>
    </location>
</feature>
<dbReference type="PROSITE" id="PS00329">
    <property type="entry name" value="HSP70_2"/>
    <property type="match status" value="1"/>
</dbReference>
<dbReference type="SUPFAM" id="SSF100920">
    <property type="entry name" value="Heat shock protein 70kD (HSP70), peptide-binding domain"/>
    <property type="match status" value="1"/>
</dbReference>
<name>A0A448ZWK7_METOS</name>
<keyword evidence="3 7" id="KW-0547">Nucleotide-binding</keyword>
<accession>A0A448ZWK7</accession>
<feature type="compositionally biased region" description="Low complexity" evidence="9">
    <location>
        <begin position="646"/>
        <end position="657"/>
    </location>
</feature>
<evidence type="ECO:0000256" key="1">
    <source>
        <dbReference type="ARBA" id="ARBA00007381"/>
    </source>
</evidence>
<keyword evidence="5" id="KW-0346">Stress response</keyword>
<dbReference type="NCBIfam" id="NF001413">
    <property type="entry name" value="PRK00290.1"/>
    <property type="match status" value="1"/>
</dbReference>
<keyword evidence="8" id="KW-0175">Coiled coil</keyword>
<sequence>MAKEVILGIDLGTTNSVVAVMENGQPKILENPNGKRTTPSVVAFKNGETIVGEVAKRQIETNPDCVASVKRLMGSSKTIHVNGKDYKPEEISAIILSYLKDYAEKKIGQPVKKVVITVPAYFDNSQREATKNAGIIAGLDVVRIINEPTAAALAYGLQGDKNLNKKVLVFDLGGGTFDVSLLEIETGTFEVLATSGDNKLGGDDWDNVIVAWLIKQIKEKYSYDVSKDKMALARLKEEAERAKITLSESLIANISLPFLAMSSNGPINVELDLKRSEFEHMTEHLLERIKKPLHDAIASANITAAEIHEVLMVGGSTRMPAVQALVQKTLGKKLNSSINPDEVVAAGAAIQGGVLAGDVQDVLLLDVTPLTLGIQVEGDIMAPLIPRNTTIPVTKSQIFSTATDNQTAVTVMVVQGERKIASANKILGQFNLENIEPAPRGVPQIEVSFSIDVNGITKVTAKDTKTNKEQTITIQNTSELSKDEVEKLVKEAEENRENDKKKVREVETIVKAESLVFEIEKALSSTEFENTSQAQKDAITQELNEIKELIVLKDIDALEEKLKDFDKRMQDALQILRNSEYDPNYKPKEEKYDEIVINDSDKEAAKKEIDKEVKSESASKTKSVKVSKPKEEPKKEEKAKKETKSSKSSTTKKPNKK</sequence>
<feature type="coiled-coil region" evidence="8">
    <location>
        <begin position="475"/>
        <end position="509"/>
    </location>
</feature>
<reference evidence="10 11" key="1">
    <citation type="submission" date="2019-01" db="EMBL/GenBank/DDBJ databases">
        <authorList>
            <consortium name="Pathogen Informatics"/>
        </authorList>
    </citation>
    <scope>NUCLEOTIDE SEQUENCE [LARGE SCALE GENOMIC DNA]</scope>
    <source>
        <strain evidence="10 11">NCTC10112</strain>
    </source>
</reference>
<dbReference type="InterPro" id="IPR043129">
    <property type="entry name" value="ATPase_NBD"/>
</dbReference>
<dbReference type="InterPro" id="IPR029048">
    <property type="entry name" value="HSP70_C_sf"/>
</dbReference>
<dbReference type="OrthoDB" id="9766019at2"/>
<evidence type="ECO:0000313" key="10">
    <source>
        <dbReference type="EMBL" id="VEU55639.1"/>
    </source>
</evidence>
<dbReference type="FunFam" id="3.30.420.40:FF:000071">
    <property type="entry name" value="Molecular chaperone DnaK"/>
    <property type="match status" value="1"/>
</dbReference>
<evidence type="ECO:0000256" key="9">
    <source>
        <dbReference type="SAM" id="MobiDB-lite"/>
    </source>
</evidence>
<dbReference type="PROSITE" id="PS01036">
    <property type="entry name" value="HSP70_3"/>
    <property type="match status" value="1"/>
</dbReference>
<dbReference type="InterPro" id="IPR029047">
    <property type="entry name" value="HSP70_peptide-bd_sf"/>
</dbReference>
<dbReference type="Pfam" id="PF00012">
    <property type="entry name" value="HSP70"/>
    <property type="match status" value="2"/>
</dbReference>